<dbReference type="EMBL" id="AZFZ01000075">
    <property type="protein sequence ID" value="KRM40685.1"/>
    <property type="molecule type" value="Genomic_DNA"/>
</dbReference>
<dbReference type="AlphaFoldDB" id="A0A0R1YEB4"/>
<evidence type="ECO:0000313" key="1">
    <source>
        <dbReference type="EMBL" id="KRM40685.1"/>
    </source>
</evidence>
<accession>A0A0R1YEB4</accession>
<sequence>MKIKNKKLYQTYTAVPHGKSSTDEIRNLLNRIAAGDVDYEQDELENLIYAILNNDLIGYQKPKYRVRLNGLVGYNGQQYVTRSKKDNHYFACGLKNSRVKAGDLIQQFGIDETKRIVNLLDNGVQVKPVNE</sequence>
<dbReference type="RefSeq" id="WP_054736278.1">
    <property type="nucleotide sequence ID" value="NZ_AZFZ01000075.1"/>
</dbReference>
<gene>
    <name evidence="1" type="ORF">FD47_GL002705</name>
</gene>
<organism evidence="1 2">
    <name type="scientific">Lentilactobacillus parafarraginis DSM 18390 = JCM 14109</name>
    <dbReference type="NCBI Taxonomy" id="1423786"/>
    <lineage>
        <taxon>Bacteria</taxon>
        <taxon>Bacillati</taxon>
        <taxon>Bacillota</taxon>
        <taxon>Bacilli</taxon>
        <taxon>Lactobacillales</taxon>
        <taxon>Lactobacillaceae</taxon>
        <taxon>Lentilactobacillus</taxon>
    </lineage>
</organism>
<protein>
    <submittedName>
        <fullName evidence="1">Uncharacterized protein</fullName>
    </submittedName>
</protein>
<comment type="caution">
    <text evidence="1">The sequence shown here is derived from an EMBL/GenBank/DDBJ whole genome shotgun (WGS) entry which is preliminary data.</text>
</comment>
<dbReference type="Proteomes" id="UP000051010">
    <property type="component" value="Unassembled WGS sequence"/>
</dbReference>
<dbReference type="PATRIC" id="fig|1423786.4.peg.2839"/>
<proteinExistence type="predicted"/>
<name>A0A0R1YEB4_9LACO</name>
<evidence type="ECO:0000313" key="2">
    <source>
        <dbReference type="Proteomes" id="UP000051010"/>
    </source>
</evidence>
<reference evidence="1 2" key="1">
    <citation type="journal article" date="2015" name="Genome Announc.">
        <title>Expanding the biotechnology potential of lactobacilli through comparative genomics of 213 strains and associated genera.</title>
        <authorList>
            <person name="Sun Z."/>
            <person name="Harris H.M."/>
            <person name="McCann A."/>
            <person name="Guo C."/>
            <person name="Argimon S."/>
            <person name="Zhang W."/>
            <person name="Yang X."/>
            <person name="Jeffery I.B."/>
            <person name="Cooney J.C."/>
            <person name="Kagawa T.F."/>
            <person name="Liu W."/>
            <person name="Song Y."/>
            <person name="Salvetti E."/>
            <person name="Wrobel A."/>
            <person name="Rasinkangas P."/>
            <person name="Parkhill J."/>
            <person name="Rea M.C."/>
            <person name="O'Sullivan O."/>
            <person name="Ritari J."/>
            <person name="Douillard F.P."/>
            <person name="Paul Ross R."/>
            <person name="Yang R."/>
            <person name="Briner A.E."/>
            <person name="Felis G.E."/>
            <person name="de Vos W.M."/>
            <person name="Barrangou R."/>
            <person name="Klaenhammer T.R."/>
            <person name="Caufield P.W."/>
            <person name="Cui Y."/>
            <person name="Zhang H."/>
            <person name="O'Toole P.W."/>
        </authorList>
    </citation>
    <scope>NUCLEOTIDE SEQUENCE [LARGE SCALE GENOMIC DNA]</scope>
    <source>
        <strain evidence="1 2">DSM 18390</strain>
    </source>
</reference>